<proteinExistence type="inferred from homology"/>
<dbReference type="GO" id="GO:0043709">
    <property type="term" value="P:cell adhesion involved in single-species biofilm formation"/>
    <property type="evidence" value="ECO:0007669"/>
    <property type="project" value="TreeGrafter"/>
</dbReference>
<evidence type="ECO:0000256" key="5">
    <source>
        <dbReference type="SAM" id="SignalP"/>
    </source>
</evidence>
<dbReference type="Proteomes" id="UP000186268">
    <property type="component" value="Unassembled WGS sequence"/>
</dbReference>
<gene>
    <name evidence="7" type="ORF">Xedl_02739</name>
</gene>
<evidence type="ECO:0000256" key="4">
    <source>
        <dbReference type="ARBA" id="ARBA00023263"/>
    </source>
</evidence>
<dbReference type="GO" id="GO:0009289">
    <property type="term" value="C:pilus"/>
    <property type="evidence" value="ECO:0007669"/>
    <property type="project" value="UniProtKB-SubCell"/>
</dbReference>
<feature type="chain" id="PRO_5013044403" evidence="5">
    <location>
        <begin position="24"/>
        <end position="181"/>
    </location>
</feature>
<accession>A0A1Q5TNG3</accession>
<evidence type="ECO:0000313" key="8">
    <source>
        <dbReference type="Proteomes" id="UP000186268"/>
    </source>
</evidence>
<feature type="domain" description="Fimbrial-type adhesion" evidence="6">
    <location>
        <begin position="30"/>
        <end position="181"/>
    </location>
</feature>
<feature type="signal peptide" evidence="5">
    <location>
        <begin position="1"/>
        <end position="23"/>
    </location>
</feature>
<dbReference type="InterPro" id="IPR050263">
    <property type="entry name" value="Bact_Fimbrial_Adh_Pro"/>
</dbReference>
<evidence type="ECO:0000256" key="2">
    <source>
        <dbReference type="ARBA" id="ARBA00006671"/>
    </source>
</evidence>
<dbReference type="PANTHER" id="PTHR33420:SF3">
    <property type="entry name" value="FIMBRIAL SUBUNIT ELFA"/>
    <property type="match status" value="1"/>
</dbReference>
<keyword evidence="8" id="KW-1185">Reference proteome</keyword>
<dbReference type="RefSeq" id="WP_074024377.1">
    <property type="nucleotide sequence ID" value="NZ_CAWNAG010000124.1"/>
</dbReference>
<evidence type="ECO:0000256" key="3">
    <source>
        <dbReference type="ARBA" id="ARBA00022729"/>
    </source>
</evidence>
<dbReference type="Pfam" id="PF00419">
    <property type="entry name" value="Fimbrial"/>
    <property type="match status" value="1"/>
</dbReference>
<evidence type="ECO:0000259" key="6">
    <source>
        <dbReference type="Pfam" id="PF00419"/>
    </source>
</evidence>
<comment type="similarity">
    <text evidence="2">Belongs to the fimbrial protein family.</text>
</comment>
<keyword evidence="4" id="KW-0281">Fimbrium</keyword>
<dbReference type="EMBL" id="MKGQ01000021">
    <property type="protein sequence ID" value="OKP01752.1"/>
    <property type="molecule type" value="Genomic_DNA"/>
</dbReference>
<reference evidence="7 8" key="1">
    <citation type="submission" date="2016-09" db="EMBL/GenBank/DDBJ databases">
        <title>Xenorhabdus thuongxuanensis sp. nov. and Xenorhabdus eapokensis sp. nov., isolated from Steinernema species.</title>
        <authorList>
            <person name="Kaempfer P."/>
            <person name="Tobias N.J."/>
            <person name="Phan Ke L."/>
            <person name="Bode H.B."/>
            <person name="Glaeser S.P."/>
        </authorList>
    </citation>
    <scope>NUCLEOTIDE SEQUENCE [LARGE SCALE GENOMIC DNA]</scope>
    <source>
        <strain evidence="7 8">DL20</strain>
    </source>
</reference>
<dbReference type="InterPro" id="IPR036937">
    <property type="entry name" value="Adhesion_dom_fimbrial_sf"/>
</dbReference>
<dbReference type="Gene3D" id="2.60.40.1090">
    <property type="entry name" value="Fimbrial-type adhesion domain"/>
    <property type="match status" value="1"/>
</dbReference>
<evidence type="ECO:0000256" key="1">
    <source>
        <dbReference type="ARBA" id="ARBA00004561"/>
    </source>
</evidence>
<sequence>MKLLVKSAIVVAIWSSMIVSAFAINNNGSITFTGKVTKGTCSTAVVGDAGNVMMADVGVGDFTRAGDAKGDTPFKIKLSDCKSSDDSSVKIKFTGDQDRDNNKVLLNTASRVSATGVGIGIYKKSGEQIGIGGSPVVVDTLTTKDTSKELQFIAKYVATKDKNNITSGLVQARAAFTVEYD</sequence>
<name>A0A1Q5TNG3_9GAMM</name>
<dbReference type="AlphaFoldDB" id="A0A1Q5TNG3"/>
<organism evidence="7 8">
    <name type="scientific">Xenorhabdus eapokensis</name>
    <dbReference type="NCBI Taxonomy" id="1873482"/>
    <lineage>
        <taxon>Bacteria</taxon>
        <taxon>Pseudomonadati</taxon>
        <taxon>Pseudomonadota</taxon>
        <taxon>Gammaproteobacteria</taxon>
        <taxon>Enterobacterales</taxon>
        <taxon>Morganellaceae</taxon>
        <taxon>Xenorhabdus</taxon>
    </lineage>
</organism>
<dbReference type="InterPro" id="IPR008966">
    <property type="entry name" value="Adhesion_dom_sf"/>
</dbReference>
<dbReference type="STRING" id="1873482.Xedl_02739"/>
<comment type="subcellular location">
    <subcellularLocation>
        <location evidence="1">Fimbrium</location>
    </subcellularLocation>
</comment>
<evidence type="ECO:0000313" key="7">
    <source>
        <dbReference type="EMBL" id="OKP01752.1"/>
    </source>
</evidence>
<dbReference type="PANTHER" id="PTHR33420">
    <property type="entry name" value="FIMBRIAL SUBUNIT ELFA-RELATED"/>
    <property type="match status" value="1"/>
</dbReference>
<dbReference type="OrthoDB" id="8586454at2"/>
<protein>
    <submittedName>
        <fullName evidence="7">Fimbrial subunit</fullName>
    </submittedName>
</protein>
<dbReference type="InterPro" id="IPR000259">
    <property type="entry name" value="Adhesion_dom_fimbrial"/>
</dbReference>
<keyword evidence="3 5" id="KW-0732">Signal</keyword>
<comment type="caution">
    <text evidence="7">The sequence shown here is derived from an EMBL/GenBank/DDBJ whole genome shotgun (WGS) entry which is preliminary data.</text>
</comment>
<dbReference type="SUPFAM" id="SSF49401">
    <property type="entry name" value="Bacterial adhesins"/>
    <property type="match status" value="1"/>
</dbReference>